<proteinExistence type="predicted"/>
<name>A0A443YJM9_9SPHI</name>
<protein>
    <submittedName>
        <fullName evidence="1">Uncharacterized protein</fullName>
    </submittedName>
</protein>
<evidence type="ECO:0000313" key="2">
    <source>
        <dbReference type="Proteomes" id="UP000284120"/>
    </source>
</evidence>
<dbReference type="EMBL" id="SAYW01000008">
    <property type="protein sequence ID" value="RWU03947.1"/>
    <property type="molecule type" value="Genomic_DNA"/>
</dbReference>
<sequence>MGLIFKGCEFRGLEIVKMQKRMADEVQREFAEKTEDTVGTPVTSVEPSRIHTAWGYFNELEMAIAEK</sequence>
<dbReference type="Proteomes" id="UP000284120">
    <property type="component" value="Unassembled WGS sequence"/>
</dbReference>
<comment type="caution">
    <text evidence="1">The sequence shown here is derived from an EMBL/GenBank/DDBJ whole genome shotgun (WGS) entry which is preliminary data.</text>
</comment>
<gene>
    <name evidence="1" type="ORF">DPV69_19890</name>
</gene>
<keyword evidence="2" id="KW-1185">Reference proteome</keyword>
<dbReference type="RefSeq" id="WP_113649185.1">
    <property type="nucleotide sequence ID" value="NZ_QMHN01000008.1"/>
</dbReference>
<organism evidence="1 2">
    <name type="scientific">Pedobacter chitinilyticus</name>
    <dbReference type="NCBI Taxonomy" id="2233776"/>
    <lineage>
        <taxon>Bacteria</taxon>
        <taxon>Pseudomonadati</taxon>
        <taxon>Bacteroidota</taxon>
        <taxon>Sphingobacteriia</taxon>
        <taxon>Sphingobacteriales</taxon>
        <taxon>Sphingobacteriaceae</taxon>
        <taxon>Pedobacter</taxon>
    </lineage>
</organism>
<accession>A0A443YJM9</accession>
<evidence type="ECO:0000313" key="1">
    <source>
        <dbReference type="EMBL" id="RWU03947.1"/>
    </source>
</evidence>
<dbReference type="AlphaFoldDB" id="A0A443YJM9"/>
<reference evidence="1 2" key="1">
    <citation type="submission" date="2018-06" db="EMBL/GenBank/DDBJ databases">
        <title>Pedobacter endophyticus sp. nov., an endophytic bacterium isolated from a leaf of Triticum aestivum.</title>
        <authorList>
            <person name="Zhang L."/>
        </authorList>
    </citation>
    <scope>NUCLEOTIDE SEQUENCE [LARGE SCALE GENOMIC DNA]</scope>
    <source>
        <strain evidence="1 2">CM134L-2</strain>
    </source>
</reference>